<evidence type="ECO:0000256" key="1">
    <source>
        <dbReference type="SAM" id="MobiDB-lite"/>
    </source>
</evidence>
<evidence type="ECO:0000313" key="3">
    <source>
        <dbReference type="Ensembl" id="ENSLACP00000002227.1"/>
    </source>
</evidence>
<dbReference type="InterPro" id="IPR012337">
    <property type="entry name" value="RNaseH-like_sf"/>
</dbReference>
<reference evidence="3" key="2">
    <citation type="submission" date="2025-08" db="UniProtKB">
        <authorList>
            <consortium name="Ensembl"/>
        </authorList>
    </citation>
    <scope>IDENTIFICATION</scope>
</reference>
<proteinExistence type="predicted"/>
<dbReference type="SUPFAM" id="SSF53098">
    <property type="entry name" value="Ribonuclease H-like"/>
    <property type="match status" value="1"/>
</dbReference>
<dbReference type="Ensembl" id="ENSLACT00000002245.1">
    <property type="protein sequence ID" value="ENSLACP00000002227.1"/>
    <property type="gene ID" value="ENSLACG00000001989.1"/>
</dbReference>
<feature type="region of interest" description="Disordered" evidence="1">
    <location>
        <begin position="365"/>
        <end position="399"/>
    </location>
</feature>
<dbReference type="GeneTree" id="ENSGT00940000158431"/>
<dbReference type="Proteomes" id="UP000008672">
    <property type="component" value="Unassembled WGS sequence"/>
</dbReference>
<reference evidence="3" key="3">
    <citation type="submission" date="2025-09" db="UniProtKB">
        <authorList>
            <consortium name="Ensembl"/>
        </authorList>
    </citation>
    <scope>IDENTIFICATION</scope>
</reference>
<dbReference type="EMBL" id="AFYH01179707">
    <property type="status" value="NOT_ANNOTATED_CDS"/>
    <property type="molecule type" value="Genomic_DNA"/>
</dbReference>
<dbReference type="AlphaFoldDB" id="H2ZXV6"/>
<reference evidence="4" key="1">
    <citation type="submission" date="2011-08" db="EMBL/GenBank/DDBJ databases">
        <title>The draft genome of Latimeria chalumnae.</title>
        <authorList>
            <person name="Di Palma F."/>
            <person name="Alfoldi J."/>
            <person name="Johnson J."/>
            <person name="Berlin A."/>
            <person name="Gnerre S."/>
            <person name="Jaffe D."/>
            <person name="MacCallum I."/>
            <person name="Young S."/>
            <person name="Walker B.J."/>
            <person name="Lander E."/>
            <person name="Lindblad-Toh K."/>
        </authorList>
    </citation>
    <scope>NUCLEOTIDE SEQUENCE [LARGE SCALE GENOMIC DNA]</scope>
    <source>
        <strain evidence="4">Wild caught</strain>
    </source>
</reference>
<protein>
    <recommendedName>
        <fullName evidence="2">HAT C-terminal dimerisation domain-containing protein</fullName>
    </recommendedName>
</protein>
<evidence type="ECO:0000313" key="4">
    <source>
        <dbReference type="Proteomes" id="UP000008672"/>
    </source>
</evidence>
<organism evidence="3 4">
    <name type="scientific">Latimeria chalumnae</name>
    <name type="common">Coelacanth</name>
    <dbReference type="NCBI Taxonomy" id="7897"/>
    <lineage>
        <taxon>Eukaryota</taxon>
        <taxon>Metazoa</taxon>
        <taxon>Chordata</taxon>
        <taxon>Craniata</taxon>
        <taxon>Vertebrata</taxon>
        <taxon>Euteleostomi</taxon>
        <taxon>Coelacanthiformes</taxon>
        <taxon>Coelacanthidae</taxon>
        <taxon>Latimeria</taxon>
    </lineage>
</organism>
<feature type="compositionally biased region" description="Low complexity" evidence="1">
    <location>
        <begin position="384"/>
        <end position="394"/>
    </location>
</feature>
<name>H2ZXV6_LATCH</name>
<dbReference type="GO" id="GO:0046983">
    <property type="term" value="F:protein dimerization activity"/>
    <property type="evidence" value="ECO:0007669"/>
    <property type="project" value="InterPro"/>
</dbReference>
<sequence>SVERAKALNNSIVNIILKDLRPISIVEGKGFREFVELVEPGNQLPSRTFFYPNVEKKYLVTMQHIKAELKTPEKIALASDIWTSLATDAHMSVTAHFITDWQLKNINLATKPLSERHTGENIVTFIEQVLEKYELEPSCICALVCDNGANMIAAARKLKEKYSWARIRCVGHTIQLIVNSALKVTTIGRTMGVARCLVEHFHRSEAASTVLKTKQQQMAVPQHSLKQDSTRWNSTLHKVTRLLEQRWPVTAVLSDLTMSAKRHRHLDLQSKVKQLLEPFEVATTYLSGEKYVSLSTVPSLINALIKEMQPDAEDLPSTANFKTVALEQINNHWPDDILQLQLGIQNLICKNSTSATLSTTLSRMEVTELSQPKPIHKNAGSGTGSRQSSGQEESPASASIKQTVIDKMFSFEESSSEDSDKEQLSCVQKEVMQYFSEKPSNRDTDPLTNQERFPHLSKLARDFLAIPATSIPSEHLFSVAGAIASRKRASLTPQRVDMLMMILHS</sequence>
<dbReference type="Gene3D" id="1.10.10.1070">
    <property type="entry name" value="Zinc finger, BED domain-containing"/>
    <property type="match status" value="1"/>
</dbReference>
<feature type="domain" description="HAT C-terminal dimerisation" evidence="2">
    <location>
        <begin position="432"/>
        <end position="502"/>
    </location>
</feature>
<evidence type="ECO:0000259" key="2">
    <source>
        <dbReference type="Pfam" id="PF05699"/>
    </source>
</evidence>
<dbReference type="InterPro" id="IPR008906">
    <property type="entry name" value="HATC_C_dom"/>
</dbReference>
<accession>H2ZXV6</accession>
<dbReference type="Pfam" id="PF05699">
    <property type="entry name" value="Dimer_Tnp_hAT"/>
    <property type="match status" value="1"/>
</dbReference>
<dbReference type="PANTHER" id="PTHR46481:SF9">
    <property type="entry name" value="ZINC FINGER BED DOMAIN-CONTAINING PROTEIN 1-LIKE"/>
    <property type="match status" value="1"/>
</dbReference>
<keyword evidence="4" id="KW-1185">Reference proteome</keyword>
<dbReference type="InterPro" id="IPR052035">
    <property type="entry name" value="ZnF_BED_domain_contain"/>
</dbReference>
<dbReference type="SUPFAM" id="SSF140996">
    <property type="entry name" value="Hermes dimerisation domain"/>
    <property type="match status" value="1"/>
</dbReference>
<dbReference type="PANTHER" id="PTHR46481">
    <property type="entry name" value="ZINC FINGER BED DOMAIN-CONTAINING PROTEIN 4"/>
    <property type="match status" value="1"/>
</dbReference>